<dbReference type="AlphaFoldDB" id="A0A1L3NG38"/>
<sequence>MITVSEIQNTAPSTFKTILQEKVYNTLAELQIPFERVDTDEVITMEDCRAVNKKLDMKMVKTLFLCNRQNTEFYLFITCGDKPFRSKDFSKTLGVARVSFAPAELMKSMLGTKIGATTVFSSLLDTENRVQIVFDKEILNKAWYGCSDGTTTGYMKVRTDDIYGKFLSFAKHKPLVVEV</sequence>
<accession>A0A1L3NG38</accession>
<evidence type="ECO:0000259" key="2">
    <source>
        <dbReference type="Pfam" id="PF04073"/>
    </source>
</evidence>
<evidence type="ECO:0000313" key="3">
    <source>
        <dbReference type="EMBL" id="APH15072.1"/>
    </source>
</evidence>
<organism evidence="3 4">
    <name type="scientific">Clostridium sporogenes</name>
    <dbReference type="NCBI Taxonomy" id="1509"/>
    <lineage>
        <taxon>Bacteria</taxon>
        <taxon>Bacillati</taxon>
        <taxon>Bacillota</taxon>
        <taxon>Clostridia</taxon>
        <taxon>Eubacteriales</taxon>
        <taxon>Clostridiaceae</taxon>
        <taxon>Clostridium</taxon>
    </lineage>
</organism>
<dbReference type="InterPro" id="IPR007214">
    <property type="entry name" value="YbaK/aa-tRNA-synth-assoc-dom"/>
</dbReference>
<evidence type="ECO:0000313" key="4">
    <source>
        <dbReference type="Proteomes" id="UP000182204"/>
    </source>
</evidence>
<dbReference type="RefSeq" id="WP_072587156.1">
    <property type="nucleotide sequence ID" value="NZ_CP013243.1"/>
</dbReference>
<protein>
    <submittedName>
        <fullName evidence="3">Aminoacyl-tRNA editing domain protein</fullName>
    </submittedName>
</protein>
<reference evidence="3 4" key="1">
    <citation type="submission" date="2015-11" db="EMBL/GenBank/DDBJ databases">
        <authorList>
            <person name="Hill K.K."/>
            <person name="Shirey T.B."/>
            <person name="Raphael B."/>
            <person name="Daligault H.E."/>
            <person name="Davenport K.W."/>
            <person name="Bruce D.C."/>
            <person name="Foley B.T."/>
            <person name="Johnson S.L."/>
        </authorList>
    </citation>
    <scope>NUCLEOTIDE SEQUENCE [LARGE SCALE GENOMIC DNA]</scope>
    <source>
        <strain evidence="3 4">CDC_1632</strain>
    </source>
</reference>
<comment type="similarity">
    <text evidence="1">Belongs to the PRORSD1 family.</text>
</comment>
<evidence type="ECO:0000256" key="1">
    <source>
        <dbReference type="ARBA" id="ARBA00010201"/>
    </source>
</evidence>
<dbReference type="PANTHER" id="PTHR31423">
    <property type="entry name" value="YBAK DOMAIN-CONTAINING PROTEIN"/>
    <property type="match status" value="1"/>
</dbReference>
<gene>
    <name evidence="3" type="ORF">NPD5_4130</name>
</gene>
<dbReference type="Proteomes" id="UP000182204">
    <property type="component" value="Chromosome"/>
</dbReference>
<dbReference type="PANTHER" id="PTHR31423:SF3">
    <property type="entry name" value="PROLYL-TRNA SYNTHETASE ASSOCIATED DOMAIN-CONTAINING PROTEIN 1-RELATED"/>
    <property type="match status" value="1"/>
</dbReference>
<dbReference type="Gene3D" id="3.90.960.10">
    <property type="entry name" value="YbaK/aminoacyl-tRNA synthetase-associated domain"/>
    <property type="match status" value="1"/>
</dbReference>
<name>A0A1L3NG38_CLOSG</name>
<proteinExistence type="inferred from homology"/>
<dbReference type="SUPFAM" id="SSF55826">
    <property type="entry name" value="YbaK/ProRS associated domain"/>
    <property type="match status" value="1"/>
</dbReference>
<dbReference type="Pfam" id="PF04073">
    <property type="entry name" value="tRNA_edit"/>
    <property type="match status" value="1"/>
</dbReference>
<dbReference type="InterPro" id="IPR040285">
    <property type="entry name" value="ProX/PRXD1"/>
</dbReference>
<dbReference type="CDD" id="cd04335">
    <property type="entry name" value="PrdX_deacylase"/>
    <property type="match status" value="1"/>
</dbReference>
<dbReference type="InterPro" id="IPR036754">
    <property type="entry name" value="YbaK/aa-tRNA-synt-asso_dom_sf"/>
</dbReference>
<dbReference type="GO" id="GO:0002161">
    <property type="term" value="F:aminoacyl-tRNA deacylase activity"/>
    <property type="evidence" value="ECO:0007669"/>
    <property type="project" value="InterPro"/>
</dbReference>
<feature type="domain" description="YbaK/aminoacyl-tRNA synthetase-associated" evidence="2">
    <location>
        <begin position="41"/>
        <end position="161"/>
    </location>
</feature>
<dbReference type="EMBL" id="CP013243">
    <property type="protein sequence ID" value="APH15072.1"/>
    <property type="molecule type" value="Genomic_DNA"/>
</dbReference>